<dbReference type="InterPro" id="IPR017451">
    <property type="entry name" value="F-box-assoc_interact_dom"/>
</dbReference>
<keyword evidence="4" id="KW-1185">Reference proteome</keyword>
<dbReference type="InterPro" id="IPR013187">
    <property type="entry name" value="F-box-assoc_dom_typ3"/>
</dbReference>
<dbReference type="OrthoDB" id="591557at2759"/>
<dbReference type="AlphaFoldDB" id="A0A7J0FYP3"/>
<feature type="region of interest" description="Disordered" evidence="1">
    <location>
        <begin position="363"/>
        <end position="386"/>
    </location>
</feature>
<dbReference type="EMBL" id="BJWL01000015">
    <property type="protein sequence ID" value="GFZ03290.1"/>
    <property type="molecule type" value="Genomic_DNA"/>
</dbReference>
<evidence type="ECO:0000259" key="2">
    <source>
        <dbReference type="PROSITE" id="PS50181"/>
    </source>
</evidence>
<dbReference type="PANTHER" id="PTHR31672">
    <property type="entry name" value="BNACNNG10540D PROTEIN"/>
    <property type="match status" value="1"/>
</dbReference>
<feature type="domain" description="F-box" evidence="2">
    <location>
        <begin position="1"/>
        <end position="43"/>
    </location>
</feature>
<evidence type="ECO:0000313" key="4">
    <source>
        <dbReference type="Proteomes" id="UP000585474"/>
    </source>
</evidence>
<dbReference type="SUPFAM" id="SSF81383">
    <property type="entry name" value="F-box domain"/>
    <property type="match status" value="1"/>
</dbReference>
<dbReference type="PROSITE" id="PS50181">
    <property type="entry name" value="FBOX"/>
    <property type="match status" value="1"/>
</dbReference>
<name>A0A7J0FYP3_9ERIC</name>
<gene>
    <name evidence="3" type="ORF">Acr_15g0018980</name>
</gene>
<accession>A0A7J0FYP3</accession>
<dbReference type="Pfam" id="PF08268">
    <property type="entry name" value="FBA_3"/>
    <property type="match status" value="1"/>
</dbReference>
<reference evidence="3 4" key="1">
    <citation type="submission" date="2019-07" db="EMBL/GenBank/DDBJ databases">
        <title>De Novo Assembly of kiwifruit Actinidia rufa.</title>
        <authorList>
            <person name="Sugita-Konishi S."/>
            <person name="Sato K."/>
            <person name="Mori E."/>
            <person name="Abe Y."/>
            <person name="Kisaki G."/>
            <person name="Hamano K."/>
            <person name="Suezawa K."/>
            <person name="Otani M."/>
            <person name="Fukuda T."/>
            <person name="Manabe T."/>
            <person name="Gomi K."/>
            <person name="Tabuchi M."/>
            <person name="Akimitsu K."/>
            <person name="Kataoka I."/>
        </authorList>
    </citation>
    <scope>NUCLEOTIDE SEQUENCE [LARGE SCALE GENOMIC DNA]</scope>
    <source>
        <strain evidence="4">cv. Fuchu</strain>
    </source>
</reference>
<comment type="caution">
    <text evidence="3">The sequence shown here is derived from an EMBL/GenBank/DDBJ whole genome shotgun (WGS) entry which is preliminary data.</text>
</comment>
<dbReference type="Proteomes" id="UP000585474">
    <property type="component" value="Unassembled WGS sequence"/>
</dbReference>
<feature type="compositionally biased region" description="Basic and acidic residues" evidence="1">
    <location>
        <begin position="376"/>
        <end position="386"/>
    </location>
</feature>
<dbReference type="Pfam" id="PF00646">
    <property type="entry name" value="F-box"/>
    <property type="match status" value="1"/>
</dbReference>
<proteinExistence type="predicted"/>
<protein>
    <recommendedName>
        <fullName evidence="2">F-box domain-containing protein</fullName>
    </recommendedName>
</protein>
<evidence type="ECO:0000256" key="1">
    <source>
        <dbReference type="SAM" id="MobiDB-lite"/>
    </source>
</evidence>
<dbReference type="InterPro" id="IPR001810">
    <property type="entry name" value="F-box_dom"/>
</dbReference>
<sequence length="386" mass="44285">MSDIPIDLIAVILSRLPVKSLLRFRCISKPICALLDDRHFIKLHFNRSIKTKSNLNLMLAALNRLYSVSFDSLDVAIELDPPFNAFMDRGIDTIFLYLCDGLICLATRKGNAAIWNPATRKYCKLPVVPTEFPGIDEIIFDIGYDLFTDDYKVVRVVNFSSQHLDSEVWVFSLRSNSWKRTKDFPSNFRVGTRRSVPSCGALHWKLDRGKTISPGCNEFIVAFDLATEEHGFLPTPEFLGSPEGWFLGKLEGCICICLNYRAVCLDLWVMKEYGVKDSWSLLFTVSNTYPKLLFDVVFPLMYSKSGRKVLMKYTLENHAIIEKFVWYDPERDTMEDIDIDGLPESFCTDIYVESLVPVCWGGENDGKKQHGKKQHKQEQKKNAKKR</sequence>
<dbReference type="PANTHER" id="PTHR31672:SF13">
    <property type="entry name" value="F-BOX PROTEIN CPR30-LIKE"/>
    <property type="match status" value="1"/>
</dbReference>
<dbReference type="InterPro" id="IPR050796">
    <property type="entry name" value="SCF_F-box_component"/>
</dbReference>
<dbReference type="InterPro" id="IPR036047">
    <property type="entry name" value="F-box-like_dom_sf"/>
</dbReference>
<evidence type="ECO:0000313" key="3">
    <source>
        <dbReference type="EMBL" id="GFZ03290.1"/>
    </source>
</evidence>
<dbReference type="NCBIfam" id="TIGR01640">
    <property type="entry name" value="F_box_assoc_1"/>
    <property type="match status" value="1"/>
</dbReference>
<dbReference type="CDD" id="cd22157">
    <property type="entry name" value="F-box_AtFBW1-like"/>
    <property type="match status" value="1"/>
</dbReference>
<organism evidence="3 4">
    <name type="scientific">Actinidia rufa</name>
    <dbReference type="NCBI Taxonomy" id="165716"/>
    <lineage>
        <taxon>Eukaryota</taxon>
        <taxon>Viridiplantae</taxon>
        <taxon>Streptophyta</taxon>
        <taxon>Embryophyta</taxon>
        <taxon>Tracheophyta</taxon>
        <taxon>Spermatophyta</taxon>
        <taxon>Magnoliopsida</taxon>
        <taxon>eudicotyledons</taxon>
        <taxon>Gunneridae</taxon>
        <taxon>Pentapetalae</taxon>
        <taxon>asterids</taxon>
        <taxon>Ericales</taxon>
        <taxon>Actinidiaceae</taxon>
        <taxon>Actinidia</taxon>
    </lineage>
</organism>
<dbReference type="SMART" id="SM00256">
    <property type="entry name" value="FBOX"/>
    <property type="match status" value="1"/>
</dbReference>